<dbReference type="SUPFAM" id="SSF53383">
    <property type="entry name" value="PLP-dependent transferases"/>
    <property type="match status" value="1"/>
</dbReference>
<feature type="modified residue" description="N6-(pyridoxal phosphate)lysine" evidence="3">
    <location>
        <position position="205"/>
    </location>
</feature>
<sequence length="413" mass="44230">MPQNGFTTTILHSDRLQSVEHGAVHKPIHTSSEYAYADARELAAVFQGKAGFTYGRQGTPTTTALEAKISKMEAGTGTVSFATGMAALAAVFSTLLRKGDHLLSSQYVFGNTNSLLGTLAELGVEVSYVDPTDIAQVRAALRPNTRMVFTETIANPGTQLADLAGIGELCRELNLVYVIDNTLTSPWMFQARSVGASLVMNSLSKYISGHGDALGGSITDTGLYDWSGYANIYDSYRKGPATGWGLLQIKKKGLRDMGGTLSADSAHRIAVGAETLALRMAAHCSNALALARMLQAHPGVARVLYPGLPEHPQYERATQLFGGRYGGLLGIELADGVDCFDFLNRLKIVLMATHLGDTRSLALPAAHTIYYEMGAERRAQMGIADSLIRVSVGIEDQADLLHDFDQALQACLA</sequence>
<dbReference type="KEGG" id="bpt:Bpet2705"/>
<dbReference type="STRING" id="94624.Bpet2705"/>
<dbReference type="GO" id="GO:0005737">
    <property type="term" value="C:cytoplasm"/>
    <property type="evidence" value="ECO:0007669"/>
    <property type="project" value="TreeGrafter"/>
</dbReference>
<evidence type="ECO:0000256" key="4">
    <source>
        <dbReference type="RuleBase" id="RU362118"/>
    </source>
</evidence>
<dbReference type="GO" id="GO:0030170">
    <property type="term" value="F:pyridoxal phosphate binding"/>
    <property type="evidence" value="ECO:0007669"/>
    <property type="project" value="InterPro"/>
</dbReference>
<dbReference type="Proteomes" id="UP000001225">
    <property type="component" value="Chromosome"/>
</dbReference>
<dbReference type="Gene3D" id="3.40.640.10">
    <property type="entry name" value="Type I PLP-dependent aspartate aminotransferase-like (Major domain)"/>
    <property type="match status" value="1"/>
</dbReference>
<dbReference type="GO" id="GO:0019346">
    <property type="term" value="P:transsulfuration"/>
    <property type="evidence" value="ECO:0007669"/>
    <property type="project" value="InterPro"/>
</dbReference>
<dbReference type="AlphaFoldDB" id="A9IQE3"/>
<dbReference type="PANTHER" id="PTHR11808">
    <property type="entry name" value="TRANS-SULFURATION ENZYME FAMILY MEMBER"/>
    <property type="match status" value="1"/>
</dbReference>
<evidence type="ECO:0000256" key="1">
    <source>
        <dbReference type="ARBA" id="ARBA00001933"/>
    </source>
</evidence>
<organism evidence="5 6">
    <name type="scientific">Bordetella petrii (strain ATCC BAA-461 / DSM 12804 / CCUG 43448 / CIP 107267 / Se-1111R)</name>
    <dbReference type="NCBI Taxonomy" id="340100"/>
    <lineage>
        <taxon>Bacteria</taxon>
        <taxon>Pseudomonadati</taxon>
        <taxon>Pseudomonadota</taxon>
        <taxon>Betaproteobacteria</taxon>
        <taxon>Burkholderiales</taxon>
        <taxon>Alcaligenaceae</taxon>
        <taxon>Bordetella</taxon>
    </lineage>
</organism>
<keyword evidence="2 3" id="KW-0663">Pyridoxal phosphate</keyword>
<dbReference type="InterPro" id="IPR015424">
    <property type="entry name" value="PyrdxlP-dep_Trfase"/>
</dbReference>
<protein>
    <submittedName>
        <fullName evidence="5">O-acetylhomoserine (Thiol)-lyase</fullName>
        <ecNumber evidence="5">2.5.1.49</ecNumber>
    </submittedName>
</protein>
<dbReference type="PIRSF" id="PIRSF001434">
    <property type="entry name" value="CGS"/>
    <property type="match status" value="1"/>
</dbReference>
<dbReference type="eggNOG" id="COG2873">
    <property type="taxonomic scope" value="Bacteria"/>
</dbReference>
<dbReference type="FunFam" id="3.40.640.10:FF:000046">
    <property type="entry name" value="Cystathionine gamma-lyase"/>
    <property type="match status" value="1"/>
</dbReference>
<dbReference type="InterPro" id="IPR015422">
    <property type="entry name" value="PyrdxlP-dep_Trfase_small"/>
</dbReference>
<gene>
    <name evidence="5" type="primary">metY</name>
    <name evidence="5" type="ordered locus">Bpet2705</name>
</gene>
<evidence type="ECO:0000256" key="3">
    <source>
        <dbReference type="PIRSR" id="PIRSR001434-2"/>
    </source>
</evidence>
<dbReference type="Gene3D" id="3.90.1150.10">
    <property type="entry name" value="Aspartate Aminotransferase, domain 1"/>
    <property type="match status" value="1"/>
</dbReference>
<dbReference type="InterPro" id="IPR015421">
    <property type="entry name" value="PyrdxlP-dep_Trfase_major"/>
</dbReference>
<dbReference type="NCBIfam" id="NF004609">
    <property type="entry name" value="PRK05939.1"/>
    <property type="match status" value="1"/>
</dbReference>
<dbReference type="GO" id="GO:0016846">
    <property type="term" value="F:carbon-sulfur lyase activity"/>
    <property type="evidence" value="ECO:0007669"/>
    <property type="project" value="TreeGrafter"/>
</dbReference>
<comment type="cofactor">
    <cofactor evidence="1 4">
        <name>pyridoxal 5'-phosphate</name>
        <dbReference type="ChEBI" id="CHEBI:597326"/>
    </cofactor>
</comment>
<reference evidence="5 6" key="1">
    <citation type="journal article" date="2008" name="BMC Genomics">
        <title>The missing link: Bordetella petrii is endowed with both the metabolic versatility of environmental bacteria and virulence traits of pathogenic Bordetellae.</title>
        <authorList>
            <person name="Gross R."/>
            <person name="Guzman C.A."/>
            <person name="Sebaihia M."/>
            <person name="Martins Dos Santos V.A."/>
            <person name="Pieper D.H."/>
            <person name="Koebnik R."/>
            <person name="Lechner M."/>
            <person name="Bartels D."/>
            <person name="Buhrmester J."/>
            <person name="Choudhuri J.V."/>
            <person name="Ebensen T."/>
            <person name="Gaigalat L."/>
            <person name="Herrmann S."/>
            <person name="Khachane A.N."/>
            <person name="Larisch C."/>
            <person name="Link S."/>
            <person name="Linke B."/>
            <person name="Meyer F."/>
            <person name="Mormann S."/>
            <person name="Nakunst D."/>
            <person name="Rueckert C."/>
            <person name="Schneiker-Bekel S."/>
            <person name="Schulze K."/>
            <person name="Vorhoelter F.J."/>
            <person name="Yevsa T."/>
            <person name="Engle J.T."/>
            <person name="Goldman W.E."/>
            <person name="Puehler A."/>
            <person name="Goebel U.B."/>
            <person name="Goesmann A."/>
            <person name="Bloecker H."/>
            <person name="Kaiser O."/>
            <person name="Martinez-Arias R."/>
        </authorList>
    </citation>
    <scope>NUCLEOTIDE SEQUENCE [LARGE SCALE GENOMIC DNA]</scope>
    <source>
        <strain evidence="6">ATCC BAA-461 / DSM 12804 / CCUG 43448 / CIP 107267 / Se-1111R</strain>
    </source>
</reference>
<dbReference type="InterPro" id="IPR000277">
    <property type="entry name" value="Cys/Met-Metab_PyrdxlP-dep_enz"/>
</dbReference>
<proteinExistence type="inferred from homology"/>
<dbReference type="EC" id="2.5.1.49" evidence="5"/>
<keyword evidence="5" id="KW-0808">Transferase</keyword>
<dbReference type="GO" id="GO:0003961">
    <property type="term" value="F:O-acetylhomoserine aminocarboxypropyltransferase activity"/>
    <property type="evidence" value="ECO:0007669"/>
    <property type="project" value="UniProtKB-EC"/>
</dbReference>
<dbReference type="EMBL" id="AM902716">
    <property type="protein sequence ID" value="CAP43047.1"/>
    <property type="molecule type" value="Genomic_DNA"/>
</dbReference>
<evidence type="ECO:0000313" key="6">
    <source>
        <dbReference type="Proteomes" id="UP000001225"/>
    </source>
</evidence>
<accession>A9IQE3</accession>
<evidence type="ECO:0000256" key="2">
    <source>
        <dbReference type="ARBA" id="ARBA00022898"/>
    </source>
</evidence>
<dbReference type="Pfam" id="PF01053">
    <property type="entry name" value="Cys_Met_Meta_PP"/>
    <property type="match status" value="1"/>
</dbReference>
<keyword evidence="6" id="KW-1185">Reference proteome</keyword>
<comment type="similarity">
    <text evidence="4">Belongs to the trans-sulfuration enzymes family.</text>
</comment>
<name>A9IQE3_BORPD</name>
<evidence type="ECO:0000313" key="5">
    <source>
        <dbReference type="EMBL" id="CAP43047.1"/>
    </source>
</evidence>